<dbReference type="InterPro" id="IPR003439">
    <property type="entry name" value="ABC_transporter-like_ATP-bd"/>
</dbReference>
<keyword evidence="5" id="KW-0547">Nucleotide-binding</keyword>
<comment type="subcellular location">
    <subcellularLocation>
        <location evidence="1">Cell membrane</location>
        <topology evidence="1">Peripheral membrane protein</topology>
    </subcellularLocation>
</comment>
<dbReference type="SMART" id="SM00382">
    <property type="entry name" value="AAA"/>
    <property type="match status" value="1"/>
</dbReference>
<gene>
    <name evidence="9" type="ORF">H0A68_05055</name>
</gene>
<keyword evidence="6 9" id="KW-0067">ATP-binding</keyword>
<dbReference type="Proteomes" id="UP000580517">
    <property type="component" value="Unassembled WGS sequence"/>
</dbReference>
<dbReference type="GO" id="GO:0015424">
    <property type="term" value="F:ABC-type amino acid transporter activity"/>
    <property type="evidence" value="ECO:0007669"/>
    <property type="project" value="InterPro"/>
</dbReference>
<dbReference type="InterPro" id="IPR003593">
    <property type="entry name" value="AAA+_ATPase"/>
</dbReference>
<dbReference type="RefSeq" id="WP_129968134.1">
    <property type="nucleotide sequence ID" value="NZ_JACCEW010000001.1"/>
</dbReference>
<sequence length="255" mass="28418">MSIKNQCAVRVRGLEKRFGANQVLHGVDLDVDEGQVVVIMGPSGSGKTTLLRSLNFLEIPDGGSIEVAGIRVETGGRVQGKQERLAIRNIRRRTAMVFQAFNLFAHMTAIANVMEGLVSVKHMPRNQAKKRAMDLLEQVGLAHKADEYPVRLSGGQKQRVAIARGLAMEPQVILFDEPTSALDPELRDEVLSIMRSLANEGMTMLVVTHEVRFAREAADRIVFMEDGRIQHDTTPEQFFSQQDNERISRFLGRIA</sequence>
<reference evidence="9 10" key="1">
    <citation type="submission" date="2020-07" db="EMBL/GenBank/DDBJ databases">
        <title>Taxonomic revisions and descriptions of new bacterial species based on genomic comparisons in the high-G+C-content subgroup of the family Alcaligenaceae.</title>
        <authorList>
            <person name="Szabo A."/>
            <person name="Felfoldi T."/>
        </authorList>
    </citation>
    <scope>NUCLEOTIDE SEQUENCE [LARGE SCALE GENOMIC DNA]</scope>
    <source>
        <strain evidence="9 10">DSM 25264</strain>
    </source>
</reference>
<dbReference type="Pfam" id="PF00005">
    <property type="entry name" value="ABC_tran"/>
    <property type="match status" value="1"/>
</dbReference>
<evidence type="ECO:0000256" key="2">
    <source>
        <dbReference type="ARBA" id="ARBA00005417"/>
    </source>
</evidence>
<comment type="similarity">
    <text evidence="2">Belongs to the ABC transporter superfamily.</text>
</comment>
<accession>A0A853F806</accession>
<proteinExistence type="inferred from homology"/>
<dbReference type="Gene3D" id="3.40.50.300">
    <property type="entry name" value="P-loop containing nucleotide triphosphate hydrolases"/>
    <property type="match status" value="1"/>
</dbReference>
<evidence type="ECO:0000256" key="3">
    <source>
        <dbReference type="ARBA" id="ARBA00022448"/>
    </source>
</evidence>
<dbReference type="CDD" id="cd03262">
    <property type="entry name" value="ABC_HisP_GlnQ"/>
    <property type="match status" value="1"/>
</dbReference>
<dbReference type="PIRSF" id="PIRSF039085">
    <property type="entry name" value="ABC_ATPase_HisP"/>
    <property type="match status" value="1"/>
</dbReference>
<evidence type="ECO:0000256" key="7">
    <source>
        <dbReference type="ARBA" id="ARBA00023136"/>
    </source>
</evidence>
<evidence type="ECO:0000256" key="1">
    <source>
        <dbReference type="ARBA" id="ARBA00004202"/>
    </source>
</evidence>
<keyword evidence="3" id="KW-0813">Transport</keyword>
<dbReference type="GO" id="GO:0005886">
    <property type="term" value="C:plasma membrane"/>
    <property type="evidence" value="ECO:0007669"/>
    <property type="project" value="UniProtKB-SubCell"/>
</dbReference>
<dbReference type="AlphaFoldDB" id="A0A853F806"/>
<evidence type="ECO:0000256" key="5">
    <source>
        <dbReference type="ARBA" id="ARBA00022741"/>
    </source>
</evidence>
<protein>
    <submittedName>
        <fullName evidence="9">Amino acid ABC transporter ATP-binding protein</fullName>
    </submittedName>
</protein>
<dbReference type="EMBL" id="JACCEW010000001">
    <property type="protein sequence ID" value="NYT36233.1"/>
    <property type="molecule type" value="Genomic_DNA"/>
</dbReference>
<feature type="domain" description="ABC transporter" evidence="8">
    <location>
        <begin position="9"/>
        <end position="251"/>
    </location>
</feature>
<dbReference type="GO" id="GO:0016887">
    <property type="term" value="F:ATP hydrolysis activity"/>
    <property type="evidence" value="ECO:0007669"/>
    <property type="project" value="InterPro"/>
</dbReference>
<keyword evidence="10" id="KW-1185">Reference proteome</keyword>
<evidence type="ECO:0000259" key="8">
    <source>
        <dbReference type="PROSITE" id="PS50893"/>
    </source>
</evidence>
<keyword evidence="7" id="KW-0472">Membrane</keyword>
<dbReference type="SUPFAM" id="SSF52540">
    <property type="entry name" value="P-loop containing nucleoside triphosphate hydrolases"/>
    <property type="match status" value="1"/>
</dbReference>
<organism evidence="9 10">
    <name type="scientific">Allopusillimonas soli</name>
    <dbReference type="NCBI Taxonomy" id="659016"/>
    <lineage>
        <taxon>Bacteria</taxon>
        <taxon>Pseudomonadati</taxon>
        <taxon>Pseudomonadota</taxon>
        <taxon>Betaproteobacteria</taxon>
        <taxon>Burkholderiales</taxon>
        <taxon>Alcaligenaceae</taxon>
        <taxon>Allopusillimonas</taxon>
    </lineage>
</organism>
<name>A0A853F806_9BURK</name>
<dbReference type="InterPro" id="IPR017871">
    <property type="entry name" value="ABC_transporter-like_CS"/>
</dbReference>
<dbReference type="OrthoDB" id="9811169at2"/>
<dbReference type="InterPro" id="IPR027417">
    <property type="entry name" value="P-loop_NTPase"/>
</dbReference>
<comment type="caution">
    <text evidence="9">The sequence shown here is derived from an EMBL/GenBank/DDBJ whole genome shotgun (WGS) entry which is preliminary data.</text>
</comment>
<evidence type="ECO:0000313" key="10">
    <source>
        <dbReference type="Proteomes" id="UP000580517"/>
    </source>
</evidence>
<evidence type="ECO:0000256" key="4">
    <source>
        <dbReference type="ARBA" id="ARBA00022475"/>
    </source>
</evidence>
<dbReference type="PANTHER" id="PTHR43166">
    <property type="entry name" value="AMINO ACID IMPORT ATP-BINDING PROTEIN"/>
    <property type="match status" value="1"/>
</dbReference>
<dbReference type="PROSITE" id="PS50893">
    <property type="entry name" value="ABC_TRANSPORTER_2"/>
    <property type="match status" value="1"/>
</dbReference>
<evidence type="ECO:0000313" key="9">
    <source>
        <dbReference type="EMBL" id="NYT36233.1"/>
    </source>
</evidence>
<dbReference type="PROSITE" id="PS00211">
    <property type="entry name" value="ABC_TRANSPORTER_1"/>
    <property type="match status" value="1"/>
</dbReference>
<keyword evidence="4" id="KW-1003">Cell membrane</keyword>
<dbReference type="GO" id="GO:0005524">
    <property type="term" value="F:ATP binding"/>
    <property type="evidence" value="ECO:0007669"/>
    <property type="project" value="UniProtKB-KW"/>
</dbReference>
<dbReference type="InterPro" id="IPR030679">
    <property type="entry name" value="ABC_ATPase_HisP-typ"/>
</dbReference>
<dbReference type="InterPro" id="IPR050086">
    <property type="entry name" value="MetN_ABC_transporter-like"/>
</dbReference>
<evidence type="ECO:0000256" key="6">
    <source>
        <dbReference type="ARBA" id="ARBA00022840"/>
    </source>
</evidence>
<dbReference type="PANTHER" id="PTHR43166:SF35">
    <property type="entry name" value="L-CYSTINE IMPORT ATP-BINDING PROTEIN TCYN"/>
    <property type="match status" value="1"/>
</dbReference>